<dbReference type="SUPFAM" id="SSF109854">
    <property type="entry name" value="DinB/YfiT-like putative metalloenzymes"/>
    <property type="match status" value="1"/>
</dbReference>
<dbReference type="InterPro" id="IPR017519">
    <property type="entry name" value="CHP03085"/>
</dbReference>
<sequence length="210" mass="23226">MMTTVTDPEREAFAATFDALGPQAPTILPGWDASDLLEHLLGRERYPHLLVGPRLPGPLGQRAVAAREDFRARPWAEQVELFREGPGRLSPVGAVDRASGQGELLIHHEDLRRAQEGWEPRLLPDEEQARAWRALSLLSRVSVHVDADITLVSPQGGRQLRSRRSTGALRVHGEALELLLWVSGRDEVAQVRLEGDEGALQALQEGRRGL</sequence>
<comment type="caution">
    <text evidence="1">The sequence shown here is derived from an EMBL/GenBank/DDBJ whole genome shotgun (WGS) entry which is preliminary data.</text>
</comment>
<dbReference type="RefSeq" id="WP_245354109.1">
    <property type="nucleotide sequence ID" value="NZ_BAAAJW010000025.1"/>
</dbReference>
<dbReference type="InterPro" id="IPR034660">
    <property type="entry name" value="DinB/YfiT-like"/>
</dbReference>
<evidence type="ECO:0000313" key="2">
    <source>
        <dbReference type="Proteomes" id="UP001519290"/>
    </source>
</evidence>
<proteinExistence type="predicted"/>
<organism evidence="1 2">
    <name type="scientific">Brachybacterium sacelli</name>
    <dbReference type="NCBI Taxonomy" id="173364"/>
    <lineage>
        <taxon>Bacteria</taxon>
        <taxon>Bacillati</taxon>
        <taxon>Actinomycetota</taxon>
        <taxon>Actinomycetes</taxon>
        <taxon>Micrococcales</taxon>
        <taxon>Dermabacteraceae</taxon>
        <taxon>Brachybacterium</taxon>
    </lineage>
</organism>
<gene>
    <name evidence="1" type="ORF">JOF43_002732</name>
</gene>
<dbReference type="InterPro" id="IPR017517">
    <property type="entry name" value="Maleyloyr_isom"/>
</dbReference>
<protein>
    <submittedName>
        <fullName evidence="1">Uncharacterized protein (TIGR03085 family)</fullName>
    </submittedName>
</protein>
<name>A0ABS4X2T9_9MICO</name>
<reference evidence="1 2" key="1">
    <citation type="submission" date="2021-03" db="EMBL/GenBank/DDBJ databases">
        <title>Sequencing the genomes of 1000 actinobacteria strains.</title>
        <authorList>
            <person name="Klenk H.-P."/>
        </authorList>
    </citation>
    <scope>NUCLEOTIDE SEQUENCE [LARGE SCALE GENOMIC DNA]</scope>
    <source>
        <strain evidence="1 2">DSM 14566</strain>
    </source>
</reference>
<dbReference type="Proteomes" id="UP001519290">
    <property type="component" value="Unassembled WGS sequence"/>
</dbReference>
<accession>A0ABS4X2T9</accession>
<evidence type="ECO:0000313" key="1">
    <source>
        <dbReference type="EMBL" id="MBP2382775.1"/>
    </source>
</evidence>
<dbReference type="NCBIfam" id="TIGR03085">
    <property type="entry name" value="TIGR03085 family metal-binding protein"/>
    <property type="match status" value="1"/>
</dbReference>
<dbReference type="EMBL" id="JAGIOD010000001">
    <property type="protein sequence ID" value="MBP2382775.1"/>
    <property type="molecule type" value="Genomic_DNA"/>
</dbReference>
<dbReference type="NCBIfam" id="TIGR03083">
    <property type="entry name" value="maleylpyruvate isomerase family mycothiol-dependent enzyme"/>
    <property type="match status" value="1"/>
</dbReference>
<keyword evidence="2" id="KW-1185">Reference proteome</keyword>